<dbReference type="EMBL" id="CM044706">
    <property type="protein sequence ID" value="KAI5658918.1"/>
    <property type="molecule type" value="Genomic_DNA"/>
</dbReference>
<evidence type="ECO:0000313" key="2">
    <source>
        <dbReference type="Proteomes" id="UP001060085"/>
    </source>
</evidence>
<proteinExistence type="predicted"/>
<keyword evidence="2" id="KW-1185">Reference proteome</keyword>
<reference evidence="2" key="1">
    <citation type="journal article" date="2023" name="Nat. Plants">
        <title>Single-cell RNA sequencing provides a high-resolution roadmap for understanding the multicellular compartmentation of specialized metabolism.</title>
        <authorList>
            <person name="Sun S."/>
            <person name="Shen X."/>
            <person name="Li Y."/>
            <person name="Li Y."/>
            <person name="Wang S."/>
            <person name="Li R."/>
            <person name="Zhang H."/>
            <person name="Shen G."/>
            <person name="Guo B."/>
            <person name="Wei J."/>
            <person name="Xu J."/>
            <person name="St-Pierre B."/>
            <person name="Chen S."/>
            <person name="Sun C."/>
        </authorList>
    </citation>
    <scope>NUCLEOTIDE SEQUENCE [LARGE SCALE GENOMIC DNA]</scope>
</reference>
<organism evidence="1 2">
    <name type="scientific">Catharanthus roseus</name>
    <name type="common">Madagascar periwinkle</name>
    <name type="synonym">Vinca rosea</name>
    <dbReference type="NCBI Taxonomy" id="4058"/>
    <lineage>
        <taxon>Eukaryota</taxon>
        <taxon>Viridiplantae</taxon>
        <taxon>Streptophyta</taxon>
        <taxon>Embryophyta</taxon>
        <taxon>Tracheophyta</taxon>
        <taxon>Spermatophyta</taxon>
        <taxon>Magnoliopsida</taxon>
        <taxon>eudicotyledons</taxon>
        <taxon>Gunneridae</taxon>
        <taxon>Pentapetalae</taxon>
        <taxon>asterids</taxon>
        <taxon>lamiids</taxon>
        <taxon>Gentianales</taxon>
        <taxon>Apocynaceae</taxon>
        <taxon>Rauvolfioideae</taxon>
        <taxon>Vinceae</taxon>
        <taxon>Catharanthinae</taxon>
        <taxon>Catharanthus</taxon>
    </lineage>
</organism>
<gene>
    <name evidence="1" type="ORF">M9H77_27711</name>
</gene>
<dbReference type="Proteomes" id="UP001060085">
    <property type="component" value="Linkage Group LG06"/>
</dbReference>
<name>A0ACC0ADA6_CATRO</name>
<accession>A0ACC0ADA6</accession>
<protein>
    <submittedName>
        <fullName evidence="1">Uncharacterized protein</fullName>
    </submittedName>
</protein>
<comment type="caution">
    <text evidence="1">The sequence shown here is derived from an EMBL/GenBank/DDBJ whole genome shotgun (WGS) entry which is preliminary data.</text>
</comment>
<evidence type="ECO:0000313" key="1">
    <source>
        <dbReference type="EMBL" id="KAI5658918.1"/>
    </source>
</evidence>
<sequence>MKADEDVKMISAEAPFIFAKACEMLILDLTLRSWYNPEENKRRILRRADVRSAIAKIEIFDFLVDAIPKDEVRNEPPFTLPKHVFSPTVDHSIVQVVLVVLIIIIIICLLLLLLEHNILGFLECLQLLVGNYLMNNKNMVDRDMYRRHIPYTAPMLLQVLQALAQALWYHKAHQAEEEQQQLLPPPMPPTLVQALWYYQAHQAEERQQVTLLPPQSSSDS</sequence>